<gene>
    <name evidence="2" type="ORF">C8E87_8086</name>
</gene>
<dbReference type="EMBL" id="SNWR01000002">
    <property type="protein sequence ID" value="TDO32617.1"/>
    <property type="molecule type" value="Genomic_DNA"/>
</dbReference>
<organism evidence="2 3">
    <name type="scientific">Paractinoplanes brasiliensis</name>
    <dbReference type="NCBI Taxonomy" id="52695"/>
    <lineage>
        <taxon>Bacteria</taxon>
        <taxon>Bacillati</taxon>
        <taxon>Actinomycetota</taxon>
        <taxon>Actinomycetes</taxon>
        <taxon>Micromonosporales</taxon>
        <taxon>Micromonosporaceae</taxon>
        <taxon>Paractinoplanes</taxon>
    </lineage>
</organism>
<dbReference type="Proteomes" id="UP000294901">
    <property type="component" value="Unassembled WGS sequence"/>
</dbReference>
<evidence type="ECO:0000256" key="1">
    <source>
        <dbReference type="SAM" id="MobiDB-lite"/>
    </source>
</evidence>
<sequence>MGTANARTVHLDPSTRRRRPRNGEAAGLYVSRSVWAPPETVTPEQRLRDLAATGRLASVAAGGGPERAELTGAAYTMVWPIVFMRVTRRFERQRGHAACAAAVENLADECLDRFHDDVEAVVDDLLAHADRPIRQLEAWVATRVGAATVNAHRRRRGERGALQRPRLPGWLADGLGQDKWLTTLAVDILVWVGVSGTAGHELWPLESWAQTRAACTGDWTGSDPATVRREIDQVLAVMRRRPDWYASFVERPLGAKQAPVVAMATDPYGEPVAPLGLGEPDDRVESELRRLAGDAVRAIGDRIGRGQPAQDAVVEVVRTVFGGVFTGTLDQAPHGGADPLRGVTGALSDQRRLKAIVSAALTILDEPGKDKNEPGR</sequence>
<comment type="caution">
    <text evidence="2">The sequence shown here is derived from an EMBL/GenBank/DDBJ whole genome shotgun (WGS) entry which is preliminary data.</text>
</comment>
<keyword evidence="3" id="KW-1185">Reference proteome</keyword>
<reference evidence="2 3" key="1">
    <citation type="submission" date="2019-03" db="EMBL/GenBank/DDBJ databases">
        <title>Sequencing the genomes of 1000 actinobacteria strains.</title>
        <authorList>
            <person name="Klenk H.-P."/>
        </authorList>
    </citation>
    <scope>NUCLEOTIDE SEQUENCE [LARGE SCALE GENOMIC DNA]</scope>
    <source>
        <strain evidence="2 3">DSM 43805</strain>
    </source>
</reference>
<feature type="region of interest" description="Disordered" evidence="1">
    <location>
        <begin position="1"/>
        <end position="23"/>
    </location>
</feature>
<evidence type="ECO:0000313" key="2">
    <source>
        <dbReference type="EMBL" id="TDO32617.1"/>
    </source>
</evidence>
<dbReference type="AlphaFoldDB" id="A0A4R6JBH4"/>
<name>A0A4R6JBH4_9ACTN</name>
<proteinExistence type="predicted"/>
<dbReference type="RefSeq" id="WP_203720534.1">
    <property type="nucleotide sequence ID" value="NZ_BOMD01000032.1"/>
</dbReference>
<protein>
    <submittedName>
        <fullName evidence="2">Uncharacterized protein</fullName>
    </submittedName>
</protein>
<evidence type="ECO:0000313" key="3">
    <source>
        <dbReference type="Proteomes" id="UP000294901"/>
    </source>
</evidence>
<accession>A0A4R6JBH4</accession>